<dbReference type="Gramene" id="ERN05616">
    <property type="protein sequence ID" value="ERN05616"/>
    <property type="gene ID" value="AMTR_s00006p00051740"/>
</dbReference>
<name>W1PDB3_AMBTC</name>
<evidence type="ECO:0000259" key="2">
    <source>
        <dbReference type="SMART" id="SM00101"/>
    </source>
</evidence>
<dbReference type="CDD" id="cd08774">
    <property type="entry name" value="14-3-3"/>
    <property type="match status" value="1"/>
</dbReference>
<evidence type="ECO:0000256" key="1">
    <source>
        <dbReference type="ARBA" id="ARBA00006141"/>
    </source>
</evidence>
<dbReference type="Gene3D" id="1.20.190.20">
    <property type="entry name" value="14-3-3 domain"/>
    <property type="match status" value="1"/>
</dbReference>
<keyword evidence="4" id="KW-1185">Reference proteome</keyword>
<accession>W1PDB3</accession>
<comment type="similarity">
    <text evidence="1">Belongs to the 14-3-3 family.</text>
</comment>
<evidence type="ECO:0000313" key="3">
    <source>
        <dbReference type="EMBL" id="ERN05616.1"/>
    </source>
</evidence>
<organism evidence="3 4">
    <name type="scientific">Amborella trichopoda</name>
    <dbReference type="NCBI Taxonomy" id="13333"/>
    <lineage>
        <taxon>Eukaryota</taxon>
        <taxon>Viridiplantae</taxon>
        <taxon>Streptophyta</taxon>
        <taxon>Embryophyta</taxon>
        <taxon>Tracheophyta</taxon>
        <taxon>Spermatophyta</taxon>
        <taxon>Magnoliopsida</taxon>
        <taxon>Amborellales</taxon>
        <taxon>Amborellaceae</taxon>
        <taxon>Amborella</taxon>
    </lineage>
</organism>
<proteinExistence type="inferred from homology"/>
<feature type="domain" description="14-3-3" evidence="2">
    <location>
        <begin position="3"/>
        <end position="196"/>
    </location>
</feature>
<dbReference type="AlphaFoldDB" id="W1PDB3"/>
<dbReference type="GO" id="GO:0005737">
    <property type="term" value="C:cytoplasm"/>
    <property type="evidence" value="ECO:0000318"/>
    <property type="project" value="GO_Central"/>
</dbReference>
<evidence type="ECO:0000313" key="4">
    <source>
        <dbReference type="Proteomes" id="UP000017836"/>
    </source>
</evidence>
<reference evidence="4" key="1">
    <citation type="journal article" date="2013" name="Science">
        <title>The Amborella genome and the evolution of flowering plants.</title>
        <authorList>
            <consortium name="Amborella Genome Project"/>
        </authorList>
    </citation>
    <scope>NUCLEOTIDE SEQUENCE [LARGE SCALE GENOMIC DNA]</scope>
</reference>
<dbReference type="SUPFAM" id="SSF48445">
    <property type="entry name" value="14-3-3 protein"/>
    <property type="match status" value="1"/>
</dbReference>
<dbReference type="PRINTS" id="PR00305">
    <property type="entry name" value="1433ZETA"/>
</dbReference>
<dbReference type="EMBL" id="KI393980">
    <property type="protein sequence ID" value="ERN05616.1"/>
    <property type="molecule type" value="Genomic_DNA"/>
</dbReference>
<gene>
    <name evidence="3" type="ORF">AMTR_s00006p00051740</name>
</gene>
<dbReference type="Pfam" id="PF00244">
    <property type="entry name" value="14-3-3"/>
    <property type="match status" value="1"/>
</dbReference>
<dbReference type="InterPro" id="IPR023410">
    <property type="entry name" value="14-3-3_domain"/>
</dbReference>
<protein>
    <recommendedName>
        <fullName evidence="2">14-3-3 domain-containing protein</fullName>
    </recommendedName>
</protein>
<sequence>MVDRFDDMADYMTTISCTTGHRPLNTMERNLLVLAFKSLVRPRRASWRKIKDIERVEDEPHCLATITDYLSRIESEIVSICERVQQLLDSYLITYEDSAEARGYYRQMKADYFRHLAEFKTDEQKKIEADKAQLNHEEAMRIAKAELRRANPTRLVTALNFTVEGDHDIEEAERRESNRVLFPHSRVPVGEENLDEQPSNPLSSQEFLVHFGAKLIPVTTW</sequence>
<dbReference type="InterPro" id="IPR000308">
    <property type="entry name" value="14-3-3"/>
</dbReference>
<dbReference type="PANTHER" id="PTHR18860">
    <property type="entry name" value="14-3-3 PROTEIN"/>
    <property type="match status" value="1"/>
</dbReference>
<dbReference type="GO" id="GO:0008104">
    <property type="term" value="P:intracellular protein localization"/>
    <property type="evidence" value="ECO:0000318"/>
    <property type="project" value="GO_Central"/>
</dbReference>
<dbReference type="STRING" id="13333.W1PDB3"/>
<dbReference type="GO" id="GO:0007165">
    <property type="term" value="P:signal transduction"/>
    <property type="evidence" value="ECO:0000318"/>
    <property type="project" value="GO_Central"/>
</dbReference>
<dbReference type="HOGENOM" id="CLU_1252142_0_0_1"/>
<dbReference type="Proteomes" id="UP000017836">
    <property type="component" value="Unassembled WGS sequence"/>
</dbReference>
<dbReference type="InterPro" id="IPR036815">
    <property type="entry name" value="14-3-3_dom_sf"/>
</dbReference>
<dbReference type="eggNOG" id="KOG0841">
    <property type="taxonomic scope" value="Eukaryota"/>
</dbReference>
<dbReference type="SMART" id="SM00101">
    <property type="entry name" value="14_3_3"/>
    <property type="match status" value="1"/>
</dbReference>